<dbReference type="PANTHER" id="PTHR33545">
    <property type="entry name" value="UPF0750 MEMBRANE PROTEIN YITT-RELATED"/>
    <property type="match status" value="1"/>
</dbReference>
<evidence type="ECO:0000313" key="8">
    <source>
        <dbReference type="Proteomes" id="UP001192346"/>
    </source>
</evidence>
<evidence type="ECO:0000256" key="6">
    <source>
        <dbReference type="SAM" id="Phobius"/>
    </source>
</evidence>
<evidence type="ECO:0000256" key="5">
    <source>
        <dbReference type="ARBA" id="ARBA00023136"/>
    </source>
</evidence>
<protein>
    <submittedName>
        <fullName evidence="7">Uncharacterized protein</fullName>
    </submittedName>
</protein>
<name>A0ABS5BIW6_9MOLU</name>
<proteinExistence type="predicted"/>
<keyword evidence="4 6" id="KW-1133">Transmembrane helix</keyword>
<organism evidence="7 8">
    <name type="scientific">Texas Phoenix palm phytoplasma</name>
    <dbReference type="NCBI Taxonomy" id="176709"/>
    <lineage>
        <taxon>Bacteria</taxon>
        <taxon>Bacillati</taxon>
        <taxon>Mycoplasmatota</taxon>
        <taxon>Mollicutes</taxon>
        <taxon>Acholeplasmatales</taxon>
        <taxon>Acholeplasmataceae</taxon>
        <taxon>Candidatus Phytoplasma</taxon>
        <taxon>16SrIV (Coconut lethal yellows group)</taxon>
    </lineage>
</organism>
<feature type="transmembrane region" description="Helical" evidence="6">
    <location>
        <begin position="12"/>
        <end position="29"/>
    </location>
</feature>
<dbReference type="InterPro" id="IPR051461">
    <property type="entry name" value="UPF0750_membrane"/>
</dbReference>
<dbReference type="Pfam" id="PF02588">
    <property type="entry name" value="YitT_membrane"/>
    <property type="match status" value="1"/>
</dbReference>
<feature type="transmembrane region" description="Helical" evidence="6">
    <location>
        <begin position="163"/>
        <end position="184"/>
    </location>
</feature>
<dbReference type="InterPro" id="IPR003740">
    <property type="entry name" value="YitT"/>
</dbReference>
<evidence type="ECO:0000256" key="4">
    <source>
        <dbReference type="ARBA" id="ARBA00022989"/>
    </source>
</evidence>
<feature type="transmembrane region" description="Helical" evidence="6">
    <location>
        <begin position="204"/>
        <end position="224"/>
    </location>
</feature>
<comment type="caution">
    <text evidence="7">The sequence shown here is derived from an EMBL/GenBank/DDBJ whole genome shotgun (WGS) entry which is preliminary data.</text>
</comment>
<evidence type="ECO:0000256" key="1">
    <source>
        <dbReference type="ARBA" id="ARBA00004651"/>
    </source>
</evidence>
<keyword evidence="8" id="KW-1185">Reference proteome</keyword>
<keyword evidence="2" id="KW-1003">Cell membrane</keyword>
<feature type="transmembrane region" description="Helical" evidence="6">
    <location>
        <begin position="93"/>
        <end position="114"/>
    </location>
</feature>
<evidence type="ECO:0000313" key="7">
    <source>
        <dbReference type="EMBL" id="MBP3059489.1"/>
    </source>
</evidence>
<dbReference type="PANTHER" id="PTHR33545:SF5">
    <property type="entry name" value="UPF0750 MEMBRANE PROTEIN YITT"/>
    <property type="match status" value="1"/>
</dbReference>
<evidence type="ECO:0000256" key="2">
    <source>
        <dbReference type="ARBA" id="ARBA00022475"/>
    </source>
</evidence>
<feature type="transmembrane region" description="Helical" evidence="6">
    <location>
        <begin position="236"/>
        <end position="257"/>
    </location>
</feature>
<feature type="transmembrane region" description="Helical" evidence="6">
    <location>
        <begin position="120"/>
        <end position="142"/>
    </location>
</feature>
<keyword evidence="5 6" id="KW-0472">Membrane</keyword>
<gene>
    <name evidence="7" type="ORF">FEF22_001695</name>
</gene>
<accession>A0ABS5BIW6</accession>
<keyword evidence="3 6" id="KW-0812">Transmembrane</keyword>
<feature type="transmembrane region" description="Helical" evidence="6">
    <location>
        <begin position="41"/>
        <end position="58"/>
    </location>
</feature>
<sequence length="260" mass="31076">MKISKKIKSYFIFLFFFIFFLIIMFLNYLIPIYRFFWLKKIFIIFIGFFLLVFGVYFFVLPENFIVGGLESNLIFLDKIFFYKTKKKKQEYFFSNNNSIIVFRILIILLFGFLIGNLNFFMSTVIFNFSFSFLIKIFEHYNIKREFIIQKIPNFIQNNKFLKMFLYSIIIGIFLGIGCGLIFANNCSTGGTDVIFLYIQNKFKLNLKTILLCIDGIMILISFYLDFLRNEKERKSVIIKYIFSCNAFIIAIFLIDLIQKL</sequence>
<evidence type="ECO:0000256" key="3">
    <source>
        <dbReference type="ARBA" id="ARBA00022692"/>
    </source>
</evidence>
<dbReference type="RefSeq" id="WP_138108061.1">
    <property type="nucleotide sequence ID" value="NZ_VBRA02000009.1"/>
</dbReference>
<comment type="subcellular location">
    <subcellularLocation>
        <location evidence="1">Cell membrane</location>
        <topology evidence="1">Multi-pass membrane protein</topology>
    </subcellularLocation>
</comment>
<dbReference type="Proteomes" id="UP001192346">
    <property type="component" value="Unassembled WGS sequence"/>
</dbReference>
<reference evidence="7" key="1">
    <citation type="submission" date="2019-10" db="EMBL/GenBank/DDBJ databases">
        <title>Whole Genome Sequencing and Characterization of Texas Phoenix Palm Decline Phytoplasma Belongs to Lethal Yellowing (16SrIV) Group.</title>
        <authorList>
            <person name="Bao M."/>
        </authorList>
    </citation>
    <scope>NUCLEOTIDE SEQUENCE [LARGE SCALE GENOMIC DNA]</scope>
    <source>
        <strain evidence="7">ACPD</strain>
    </source>
</reference>
<dbReference type="EMBL" id="VBRA02000009">
    <property type="protein sequence ID" value="MBP3059489.1"/>
    <property type="molecule type" value="Genomic_DNA"/>
</dbReference>